<reference evidence="7 8" key="1">
    <citation type="submission" date="2024-06" db="EMBL/GenBank/DDBJ databases">
        <title>A chromosome level genome sequence of Diviner's sage (Salvia divinorum).</title>
        <authorList>
            <person name="Ford S.A."/>
            <person name="Ro D.-K."/>
            <person name="Ness R.W."/>
            <person name="Phillips M.A."/>
        </authorList>
    </citation>
    <scope>NUCLEOTIDE SEQUENCE [LARGE SCALE GENOMIC DNA]</scope>
    <source>
        <strain evidence="7">SAF-2024a</strain>
        <tissue evidence="7">Leaf</tissue>
    </source>
</reference>
<dbReference type="GO" id="GO:0016787">
    <property type="term" value="F:hydrolase activity"/>
    <property type="evidence" value="ECO:0007669"/>
    <property type="project" value="UniProtKB-KW"/>
</dbReference>
<keyword evidence="5 6" id="KW-0961">Cell wall biogenesis/degradation</keyword>
<dbReference type="EC" id="3.1.1.-" evidence="6"/>
<keyword evidence="8" id="KW-1185">Reference proteome</keyword>
<evidence type="ECO:0000256" key="2">
    <source>
        <dbReference type="ARBA" id="ARBA00004191"/>
    </source>
</evidence>
<comment type="similarity">
    <text evidence="3 6">Belongs to the pectinacetylesterase family.</text>
</comment>
<name>A0ABD1GDT2_SALDI</name>
<proteinExistence type="inferred from homology"/>
<dbReference type="EMBL" id="JBEAFC010000009">
    <property type="protein sequence ID" value="KAL1542281.1"/>
    <property type="molecule type" value="Genomic_DNA"/>
</dbReference>
<sequence>MGNNSQVTVAAWLKVLFYLLFFVQSQVKGQFIEPIINVTYIEDGVAKGAVCLDGSPGAYHFGQGFEDGIDNWVIYLPGGAWCDSKDDCLIRSNDSYSGNTRHAIPKPLFGFLSEDKSLNSDFYNWNKVYIRYCDGASFLADVEAADPVTKLYQRGRRIFGSVLEELITTKGMSNAVNALLTGNSAGGLATILNCDRFRSFLPDACRVKCVSDSGFFIRGKDLPGAYDRAIDYFGRVVNYHKLAKYLPESCTRRLAPELCFFAENVVDDIEAPLYLLNSNFDRYQISRLVVPNPPTNEGWADCTKNFSSLKRCTADQLHLMKDFQNVFLKTLEGLNDNPSRGLFIISCFIHDISPRVQHAPNWQGTTILQNKAVLQIVGDWYFERSNVRFIDNQHSYPTNCSLAK</sequence>
<dbReference type="GO" id="GO:0071555">
    <property type="term" value="P:cell wall organization"/>
    <property type="evidence" value="ECO:0007669"/>
    <property type="project" value="UniProtKB-KW"/>
</dbReference>
<evidence type="ECO:0000256" key="5">
    <source>
        <dbReference type="ARBA" id="ARBA00023316"/>
    </source>
</evidence>
<feature type="signal peptide" evidence="6">
    <location>
        <begin position="1"/>
        <end position="25"/>
    </location>
</feature>
<feature type="chain" id="PRO_5044532043" description="Pectin acetylesterase" evidence="6">
    <location>
        <begin position="26"/>
        <end position="404"/>
    </location>
</feature>
<keyword evidence="6 7" id="KW-0378">Hydrolase</keyword>
<comment type="subcellular location">
    <subcellularLocation>
        <location evidence="2 6">Secreted</location>
        <location evidence="2 6">Cell wall</location>
    </subcellularLocation>
</comment>
<comment type="function">
    <text evidence="1 6">Hydrolyzes acetyl esters in homogalacturonan regions of pectin. In type I primary cell wall, galacturonic acid residues of pectin can be acetylated at the O-2 and O-3 positions. Decreasing the degree of acetylation of pectin gels in vitro alters their physical properties.</text>
</comment>
<dbReference type="InterPro" id="IPR004963">
    <property type="entry name" value="PAE/NOTUM"/>
</dbReference>
<keyword evidence="4 6" id="KW-0134">Cell wall</keyword>
<keyword evidence="6" id="KW-0732">Signal</keyword>
<evidence type="ECO:0000256" key="4">
    <source>
        <dbReference type="ARBA" id="ARBA00022512"/>
    </source>
</evidence>
<keyword evidence="6" id="KW-0964">Secreted</keyword>
<dbReference type="Pfam" id="PF03283">
    <property type="entry name" value="PAE"/>
    <property type="match status" value="1"/>
</dbReference>
<protein>
    <recommendedName>
        <fullName evidence="6">Pectin acetylesterase</fullName>
        <ecNumber evidence="6">3.1.1.-</ecNumber>
    </recommendedName>
</protein>
<dbReference type="PANTHER" id="PTHR21562">
    <property type="entry name" value="NOTUM-RELATED"/>
    <property type="match status" value="1"/>
</dbReference>
<evidence type="ECO:0000256" key="6">
    <source>
        <dbReference type="RuleBase" id="RU363114"/>
    </source>
</evidence>
<gene>
    <name evidence="7" type="ORF">AAHA92_26401</name>
</gene>
<organism evidence="7 8">
    <name type="scientific">Salvia divinorum</name>
    <name type="common">Maria pastora</name>
    <name type="synonym">Diviner's sage</name>
    <dbReference type="NCBI Taxonomy" id="28513"/>
    <lineage>
        <taxon>Eukaryota</taxon>
        <taxon>Viridiplantae</taxon>
        <taxon>Streptophyta</taxon>
        <taxon>Embryophyta</taxon>
        <taxon>Tracheophyta</taxon>
        <taxon>Spermatophyta</taxon>
        <taxon>Magnoliopsida</taxon>
        <taxon>eudicotyledons</taxon>
        <taxon>Gunneridae</taxon>
        <taxon>Pentapetalae</taxon>
        <taxon>asterids</taxon>
        <taxon>lamiids</taxon>
        <taxon>Lamiales</taxon>
        <taxon>Lamiaceae</taxon>
        <taxon>Nepetoideae</taxon>
        <taxon>Mentheae</taxon>
        <taxon>Salviinae</taxon>
        <taxon>Salvia</taxon>
        <taxon>Salvia subgen. Calosphace</taxon>
    </lineage>
</organism>
<accession>A0ABD1GDT2</accession>
<evidence type="ECO:0000256" key="3">
    <source>
        <dbReference type="ARBA" id="ARBA00005784"/>
    </source>
</evidence>
<comment type="caution">
    <text evidence="7">The sequence shown here is derived from an EMBL/GenBank/DDBJ whole genome shotgun (WGS) entry which is preliminary data.</text>
</comment>
<dbReference type="AlphaFoldDB" id="A0ABD1GDT2"/>
<evidence type="ECO:0000256" key="1">
    <source>
        <dbReference type="ARBA" id="ARBA00003534"/>
    </source>
</evidence>
<dbReference type="Proteomes" id="UP001567538">
    <property type="component" value="Unassembled WGS sequence"/>
</dbReference>
<dbReference type="PANTHER" id="PTHR21562:SF65">
    <property type="entry name" value="PECTIN ACETYLESTERASE"/>
    <property type="match status" value="1"/>
</dbReference>
<evidence type="ECO:0000313" key="7">
    <source>
        <dbReference type="EMBL" id="KAL1542281.1"/>
    </source>
</evidence>
<evidence type="ECO:0000313" key="8">
    <source>
        <dbReference type="Proteomes" id="UP001567538"/>
    </source>
</evidence>